<evidence type="ECO:0000313" key="2">
    <source>
        <dbReference type="EMBL" id="GIM78077.1"/>
    </source>
</evidence>
<dbReference type="EMBL" id="BOQL01000071">
    <property type="protein sequence ID" value="GIM78077.1"/>
    <property type="molecule type" value="Genomic_DNA"/>
</dbReference>
<proteinExistence type="predicted"/>
<comment type="caution">
    <text evidence="2">The sequence shown here is derived from an EMBL/GenBank/DDBJ whole genome shotgun (WGS) entry which is preliminary data.</text>
</comment>
<feature type="compositionally biased region" description="Pro residues" evidence="1">
    <location>
        <begin position="29"/>
        <end position="38"/>
    </location>
</feature>
<name>A0A919SVC5_9ACTN</name>
<keyword evidence="3" id="KW-1185">Reference proteome</keyword>
<evidence type="ECO:0000313" key="3">
    <source>
        <dbReference type="Proteomes" id="UP000681340"/>
    </source>
</evidence>
<feature type="region of interest" description="Disordered" evidence="1">
    <location>
        <begin position="1"/>
        <end position="44"/>
    </location>
</feature>
<accession>A0A919SVC5</accession>
<reference evidence="2" key="1">
    <citation type="submission" date="2021-03" db="EMBL/GenBank/DDBJ databases">
        <title>Whole genome shotgun sequence of Actinoplanes auranticolor NBRC 12245.</title>
        <authorList>
            <person name="Komaki H."/>
            <person name="Tamura T."/>
        </authorList>
    </citation>
    <scope>NUCLEOTIDE SEQUENCE</scope>
    <source>
        <strain evidence="2">NBRC 12245</strain>
    </source>
</reference>
<evidence type="ECO:0000256" key="1">
    <source>
        <dbReference type="SAM" id="MobiDB-lite"/>
    </source>
</evidence>
<feature type="compositionally biased region" description="Low complexity" evidence="1">
    <location>
        <begin position="1"/>
        <end position="19"/>
    </location>
</feature>
<dbReference type="Proteomes" id="UP000681340">
    <property type="component" value="Unassembled WGS sequence"/>
</dbReference>
<organism evidence="2 3">
    <name type="scientific">Actinoplanes auranticolor</name>
    <dbReference type="NCBI Taxonomy" id="47988"/>
    <lineage>
        <taxon>Bacteria</taxon>
        <taxon>Bacillati</taxon>
        <taxon>Actinomycetota</taxon>
        <taxon>Actinomycetes</taxon>
        <taxon>Micromonosporales</taxon>
        <taxon>Micromonosporaceae</taxon>
        <taxon>Actinoplanes</taxon>
    </lineage>
</organism>
<gene>
    <name evidence="2" type="ORF">Aau02nite_79130</name>
</gene>
<dbReference type="AlphaFoldDB" id="A0A919SVC5"/>
<sequence length="116" mass="11926">MLSGCAAAGSDPASAPPRSEVTVSALPTLTPPTGPPSEPTDDFKPTEIVVGTVNRGGDGPCYGLVTDDGVQYALYEAKGRTLTRGIRIEVDATPSRLRIDCGTGTLVEVKALTPVN</sequence>
<protein>
    <submittedName>
        <fullName evidence="2">Uncharacterized protein</fullName>
    </submittedName>
</protein>